<dbReference type="Gene3D" id="3.30.530.20">
    <property type="match status" value="1"/>
</dbReference>
<reference evidence="3" key="1">
    <citation type="submission" date="2021-01" db="EMBL/GenBank/DDBJ databases">
        <title>YIM 132084 draft genome.</title>
        <authorList>
            <person name="An D."/>
        </authorList>
    </citation>
    <scope>NUCLEOTIDE SEQUENCE</scope>
    <source>
        <strain evidence="3">YIM 132084</strain>
    </source>
</reference>
<evidence type="ECO:0000256" key="2">
    <source>
        <dbReference type="SAM" id="Phobius"/>
    </source>
</evidence>
<feature type="region of interest" description="Disordered" evidence="1">
    <location>
        <begin position="181"/>
        <end position="219"/>
    </location>
</feature>
<dbReference type="InterPro" id="IPR010419">
    <property type="entry name" value="CO_DH_gsu"/>
</dbReference>
<dbReference type="Pfam" id="PF06240">
    <property type="entry name" value="COXG"/>
    <property type="match status" value="1"/>
</dbReference>
<dbReference type="EMBL" id="JAERWK010000016">
    <property type="protein sequence ID" value="MBM9468244.1"/>
    <property type="molecule type" value="Genomic_DNA"/>
</dbReference>
<keyword evidence="4" id="KW-1185">Reference proteome</keyword>
<dbReference type="Proteomes" id="UP000663792">
    <property type="component" value="Unassembled WGS sequence"/>
</dbReference>
<comment type="caution">
    <text evidence="3">The sequence shown here is derived from an EMBL/GenBank/DDBJ whole genome shotgun (WGS) entry which is preliminary data.</text>
</comment>
<feature type="transmembrane region" description="Helical" evidence="2">
    <location>
        <begin position="237"/>
        <end position="254"/>
    </location>
</feature>
<dbReference type="AlphaFoldDB" id="A0A938YEA0"/>
<sequence length="259" mass="26382">MQLEHSFTVPVGVDEAWDVLLDIEQIAPCMPGATVDSVDGDDFTATVKVKLGPIAMTYKVKARFVEKDAAAHRAVIEGRGRDARGNGTANATVTAALAQEGDHTKVTVSTDLDVTGKPAQFGRGVMVDVGNKLIGQFAASLADQIASGSVGSAAPSAASSAASAAETGPTADDAITALTTADPSAGSVPSGAEVGIDHEHAPPARPAATTGPRTVPPREVEPINLLDSAGSAVAKRLVAPVGVLAVLAAVFVFWRRRSR</sequence>
<dbReference type="InterPro" id="IPR023393">
    <property type="entry name" value="START-like_dom_sf"/>
</dbReference>
<dbReference type="PANTHER" id="PTHR38588:SF1">
    <property type="entry name" value="BLL0334 PROTEIN"/>
    <property type="match status" value="1"/>
</dbReference>
<accession>A0A938YEA0</accession>
<dbReference type="PANTHER" id="PTHR38588">
    <property type="entry name" value="BLL0334 PROTEIN"/>
    <property type="match status" value="1"/>
</dbReference>
<dbReference type="SUPFAM" id="SSF55961">
    <property type="entry name" value="Bet v1-like"/>
    <property type="match status" value="1"/>
</dbReference>
<dbReference type="RefSeq" id="WP_205261180.1">
    <property type="nucleotide sequence ID" value="NZ_JAERWK010000016.1"/>
</dbReference>
<keyword evidence="2" id="KW-1133">Transmembrane helix</keyword>
<organism evidence="3 4">
    <name type="scientific">Nakamurella leprariae</name>
    <dbReference type="NCBI Taxonomy" id="2803911"/>
    <lineage>
        <taxon>Bacteria</taxon>
        <taxon>Bacillati</taxon>
        <taxon>Actinomycetota</taxon>
        <taxon>Actinomycetes</taxon>
        <taxon>Nakamurellales</taxon>
        <taxon>Nakamurellaceae</taxon>
        <taxon>Nakamurella</taxon>
    </lineage>
</organism>
<name>A0A938YEA0_9ACTN</name>
<keyword evidence="2" id="KW-0812">Transmembrane</keyword>
<keyword evidence="2" id="KW-0472">Membrane</keyword>
<evidence type="ECO:0000256" key="1">
    <source>
        <dbReference type="SAM" id="MobiDB-lite"/>
    </source>
</evidence>
<proteinExistence type="predicted"/>
<evidence type="ECO:0000313" key="4">
    <source>
        <dbReference type="Proteomes" id="UP000663792"/>
    </source>
</evidence>
<dbReference type="CDD" id="cd07823">
    <property type="entry name" value="SRPBCC_5"/>
    <property type="match status" value="1"/>
</dbReference>
<protein>
    <submittedName>
        <fullName evidence="3">SRPBCC family protein</fullName>
    </submittedName>
</protein>
<gene>
    <name evidence="3" type="ORF">JL106_13245</name>
</gene>
<evidence type="ECO:0000313" key="3">
    <source>
        <dbReference type="EMBL" id="MBM9468244.1"/>
    </source>
</evidence>